<dbReference type="SUPFAM" id="SSF53335">
    <property type="entry name" value="S-adenosyl-L-methionine-dependent methyltransferases"/>
    <property type="match status" value="1"/>
</dbReference>
<reference evidence="6 7" key="1">
    <citation type="submission" date="2022-12" db="EMBL/GenBank/DDBJ databases">
        <title>Draft genome sequence of Paenibacillus sp. dW9.</title>
        <authorList>
            <person name="Choi E.-W."/>
            <person name="Kim D.-U."/>
        </authorList>
    </citation>
    <scope>NUCLEOTIDE SEQUENCE [LARGE SCALE GENOMIC DNA]</scope>
    <source>
        <strain evidence="7">dW9</strain>
    </source>
</reference>
<name>A0ABT4QGC1_9BACL</name>
<keyword evidence="3" id="KW-0949">S-adenosyl-L-methionine</keyword>
<organism evidence="6 7">
    <name type="scientific">Paenibacillus gyeongsangnamensis</name>
    <dbReference type="NCBI Taxonomy" id="3388067"/>
    <lineage>
        <taxon>Bacteria</taxon>
        <taxon>Bacillati</taxon>
        <taxon>Bacillota</taxon>
        <taxon>Bacilli</taxon>
        <taxon>Bacillales</taxon>
        <taxon>Paenibacillaceae</taxon>
        <taxon>Paenibacillus</taxon>
    </lineage>
</organism>
<dbReference type="Pfam" id="PF08241">
    <property type="entry name" value="Methyltransf_11"/>
    <property type="match status" value="1"/>
</dbReference>
<dbReference type="CDD" id="cd02440">
    <property type="entry name" value="AdoMet_MTases"/>
    <property type="match status" value="1"/>
</dbReference>
<proteinExistence type="predicted"/>
<evidence type="ECO:0000259" key="5">
    <source>
        <dbReference type="Pfam" id="PF08241"/>
    </source>
</evidence>
<feature type="region of interest" description="Disordered" evidence="4">
    <location>
        <begin position="215"/>
        <end position="234"/>
    </location>
</feature>
<evidence type="ECO:0000256" key="1">
    <source>
        <dbReference type="ARBA" id="ARBA00022603"/>
    </source>
</evidence>
<dbReference type="PANTHER" id="PTHR43464:SF19">
    <property type="entry name" value="UBIQUINONE BIOSYNTHESIS O-METHYLTRANSFERASE, MITOCHONDRIAL"/>
    <property type="match status" value="1"/>
</dbReference>
<dbReference type="GO" id="GO:0032259">
    <property type="term" value="P:methylation"/>
    <property type="evidence" value="ECO:0007669"/>
    <property type="project" value="UniProtKB-KW"/>
</dbReference>
<dbReference type="PANTHER" id="PTHR43464">
    <property type="entry name" value="METHYLTRANSFERASE"/>
    <property type="match status" value="1"/>
</dbReference>
<protein>
    <submittedName>
        <fullName evidence="6">Class I SAM-dependent methyltransferase</fullName>
    </submittedName>
</protein>
<keyword evidence="1 6" id="KW-0489">Methyltransferase</keyword>
<dbReference type="EMBL" id="JAQAGZ010000020">
    <property type="protein sequence ID" value="MCZ8515928.1"/>
    <property type="molecule type" value="Genomic_DNA"/>
</dbReference>
<evidence type="ECO:0000256" key="2">
    <source>
        <dbReference type="ARBA" id="ARBA00022679"/>
    </source>
</evidence>
<evidence type="ECO:0000313" key="6">
    <source>
        <dbReference type="EMBL" id="MCZ8515928.1"/>
    </source>
</evidence>
<dbReference type="InterPro" id="IPR029063">
    <property type="entry name" value="SAM-dependent_MTases_sf"/>
</dbReference>
<evidence type="ECO:0000256" key="4">
    <source>
        <dbReference type="SAM" id="MobiDB-lite"/>
    </source>
</evidence>
<feature type="domain" description="Methyltransferase type 11" evidence="5">
    <location>
        <begin position="30"/>
        <end position="132"/>
    </location>
</feature>
<evidence type="ECO:0000313" key="7">
    <source>
        <dbReference type="Proteomes" id="UP001527882"/>
    </source>
</evidence>
<evidence type="ECO:0000256" key="3">
    <source>
        <dbReference type="ARBA" id="ARBA00022691"/>
    </source>
</evidence>
<dbReference type="RefSeq" id="WP_269884460.1">
    <property type="nucleotide sequence ID" value="NZ_JAQAGZ010000020.1"/>
</dbReference>
<keyword evidence="2" id="KW-0808">Transferase</keyword>
<dbReference type="InterPro" id="IPR013216">
    <property type="entry name" value="Methyltransf_11"/>
</dbReference>
<dbReference type="Proteomes" id="UP001527882">
    <property type="component" value="Unassembled WGS sequence"/>
</dbReference>
<comment type="caution">
    <text evidence="6">The sequence shown here is derived from an EMBL/GenBank/DDBJ whole genome shotgun (WGS) entry which is preliminary data.</text>
</comment>
<keyword evidence="7" id="KW-1185">Reference proteome</keyword>
<gene>
    <name evidence="6" type="ORF">O9H85_26720</name>
</gene>
<accession>A0ABT4QGC1</accession>
<dbReference type="Gene3D" id="3.40.50.150">
    <property type="entry name" value="Vaccinia Virus protein VP39"/>
    <property type="match status" value="1"/>
</dbReference>
<dbReference type="GO" id="GO:0008168">
    <property type="term" value="F:methyltransferase activity"/>
    <property type="evidence" value="ECO:0007669"/>
    <property type="project" value="UniProtKB-KW"/>
</dbReference>
<sequence>MNILEEFGNIDIYLFDQLLKGRFLPGMRLLDAGCGKGRNLVYFFRNGFDVFAIDRSEASVEEVRRLAVPWYGDSRAEEQIRQEPVEKMSFANDRFDAVICNAVLHFAEDDRHFRQMASELWRVLKPGGLLFIRLASSIGLEDRVVPLGGNRFLLPDGSERYLADEPMLTKLTEKLHGQLVEPLKTVNVSGQRCMTTWCLRKPHILFFDPIEGLEHDLTPPEHDATEQEQEKGER</sequence>